<dbReference type="STRING" id="362413.RC62_239"/>
<sequence>MKVLRLLLFLGFVSPFLSAQNSKKTDQQTLTWIRYYNILPITQNWAIHSEIDNRSFLNPVHENLFVLRIQGRYRVLKNIDLGAGFAYFNVNTQDPKADPDYSIPEYRIQQDVTFINYIAKITFHNRFQLEERFIQKANKTALLDEFSFAYRFRYRLQSTFDLWKKERRSIKATISDEVMFNFGKDNKKNIFDQNRFYTALRYHFNPDIGLELGYLKSFQRRSSGIDFYDRDIIRLTLYHRIKRSPKNLEKK</sequence>
<dbReference type="Proteomes" id="UP000050443">
    <property type="component" value="Unassembled WGS sequence"/>
</dbReference>
<accession>A0A0Q0W1B2</accession>
<dbReference type="Pfam" id="PF10677">
    <property type="entry name" value="DUF2490"/>
    <property type="match status" value="1"/>
</dbReference>
<dbReference type="AlphaFoldDB" id="A0A0Q0W1B2"/>
<keyword evidence="1" id="KW-0732">Signal</keyword>
<evidence type="ECO:0000256" key="1">
    <source>
        <dbReference type="SAM" id="SignalP"/>
    </source>
</evidence>
<proteinExistence type="predicted"/>
<name>A0A0Q0W1B2_9FLAO</name>
<dbReference type="EMBL" id="JRLF01000010">
    <property type="protein sequence ID" value="KQB40352.1"/>
    <property type="molecule type" value="Genomic_DNA"/>
</dbReference>
<feature type="signal peptide" evidence="1">
    <location>
        <begin position="1"/>
        <end position="19"/>
    </location>
</feature>
<comment type="caution">
    <text evidence="2">The sequence shown here is derived from an EMBL/GenBank/DDBJ whole genome shotgun (WGS) entry which is preliminary data.</text>
</comment>
<protein>
    <submittedName>
        <fullName evidence="2">DUF2490 domain containing protein</fullName>
    </submittedName>
</protein>
<dbReference type="RefSeq" id="WP_055094718.1">
    <property type="nucleotide sequence ID" value="NZ_JRLF01000010.1"/>
</dbReference>
<dbReference type="OrthoDB" id="1118734at2"/>
<feature type="chain" id="PRO_5006185584" evidence="1">
    <location>
        <begin position="20"/>
        <end position="251"/>
    </location>
</feature>
<dbReference type="InterPro" id="IPR019619">
    <property type="entry name" value="DUF2490"/>
</dbReference>
<evidence type="ECO:0000313" key="3">
    <source>
        <dbReference type="Proteomes" id="UP000050443"/>
    </source>
</evidence>
<dbReference type="PATRIC" id="fig|362413.3.peg.230"/>
<gene>
    <name evidence="2" type="ORF">RC62_239</name>
</gene>
<reference evidence="2 3" key="1">
    <citation type="submission" date="2014-09" db="EMBL/GenBank/DDBJ databases">
        <title>Genome sequence of Flavobacterium aquidurense RC62.</title>
        <authorList>
            <person name="Kim J.F."/>
            <person name="Kwak M.-J."/>
        </authorList>
    </citation>
    <scope>NUCLEOTIDE SEQUENCE [LARGE SCALE GENOMIC DNA]</scope>
    <source>
        <strain evidence="2 3">RC62</strain>
    </source>
</reference>
<organism evidence="2 3">
    <name type="scientific">Flavobacterium aquidurense</name>
    <dbReference type="NCBI Taxonomy" id="362413"/>
    <lineage>
        <taxon>Bacteria</taxon>
        <taxon>Pseudomonadati</taxon>
        <taxon>Bacteroidota</taxon>
        <taxon>Flavobacteriia</taxon>
        <taxon>Flavobacteriales</taxon>
        <taxon>Flavobacteriaceae</taxon>
        <taxon>Flavobacterium</taxon>
    </lineage>
</organism>
<evidence type="ECO:0000313" key="2">
    <source>
        <dbReference type="EMBL" id="KQB40352.1"/>
    </source>
</evidence>